<dbReference type="RefSeq" id="WP_038426576.1">
    <property type="nucleotide sequence ID" value="NZ_BCYJ01000061.1"/>
</dbReference>
<evidence type="ECO:0000313" key="5">
    <source>
        <dbReference type="Proteomes" id="UP000291814"/>
    </source>
</evidence>
<dbReference type="Proteomes" id="UP000291814">
    <property type="component" value="Unassembled WGS sequence"/>
</dbReference>
<dbReference type="AlphaFoldDB" id="A0A4R0T2A3"/>
<dbReference type="GO" id="GO:0016757">
    <property type="term" value="F:glycosyltransferase activity"/>
    <property type="evidence" value="ECO:0007669"/>
    <property type="project" value="InterPro"/>
</dbReference>
<evidence type="ECO:0000313" key="6">
    <source>
        <dbReference type="Proteomes" id="UP000292260"/>
    </source>
</evidence>
<dbReference type="Gene3D" id="3.40.50.2000">
    <property type="entry name" value="Glycogen Phosphorylase B"/>
    <property type="match status" value="1"/>
</dbReference>
<dbReference type="InterPro" id="IPR001296">
    <property type="entry name" value="Glyco_trans_1"/>
</dbReference>
<name>A0A4R0T2A3_BIFLL</name>
<reference evidence="4" key="2">
    <citation type="submission" date="2019-02" db="EMBL/GenBank/DDBJ databases">
        <authorList>
            <person name="Odamaki T."/>
        </authorList>
    </citation>
    <scope>NUCLEOTIDE SEQUENCE</scope>
    <source>
        <strain evidence="3">MCC10043</strain>
        <strain evidence="4">MCC10070</strain>
    </source>
</reference>
<evidence type="ECO:0000313" key="4">
    <source>
        <dbReference type="EMBL" id="TCE83420.1"/>
    </source>
</evidence>
<protein>
    <submittedName>
        <fullName evidence="4">Glycosyltransferase</fullName>
    </submittedName>
</protein>
<dbReference type="PANTHER" id="PTHR12526:SF630">
    <property type="entry name" value="GLYCOSYLTRANSFERASE"/>
    <property type="match status" value="1"/>
</dbReference>
<evidence type="ECO:0000259" key="2">
    <source>
        <dbReference type="Pfam" id="PF00534"/>
    </source>
</evidence>
<reference evidence="5 6" key="1">
    <citation type="journal article" date="2018" name="Sci. Rep.">
        <title>Genomic diversity and distribution of Bifidobacterium longum subsp. longum across the human lifespan.</title>
        <authorList>
            <person name="Odamaki T."/>
            <person name="Bottacini F."/>
            <person name="Kato K."/>
            <person name="Mitsuyama E."/>
            <person name="Yoshida K."/>
            <person name="Horigome A."/>
            <person name="Xiao J.Z."/>
            <person name="van Sinderen D."/>
        </authorList>
    </citation>
    <scope>NUCLEOTIDE SEQUENCE [LARGE SCALE GENOMIC DNA]</scope>
    <source>
        <strain evidence="3 6">MCC10043</strain>
        <strain evidence="4 5">MCC10070</strain>
    </source>
</reference>
<dbReference type="SUPFAM" id="SSF53756">
    <property type="entry name" value="UDP-Glycosyltransferase/glycogen phosphorylase"/>
    <property type="match status" value="1"/>
</dbReference>
<dbReference type="PANTHER" id="PTHR12526">
    <property type="entry name" value="GLYCOSYLTRANSFERASE"/>
    <property type="match status" value="1"/>
</dbReference>
<gene>
    <name evidence="3" type="ORF">MCC10043_2011</name>
    <name evidence="4" type="ORF">MCC10070_1943</name>
</gene>
<proteinExistence type="predicted"/>
<dbReference type="Proteomes" id="UP000292260">
    <property type="component" value="Unassembled WGS sequence"/>
</dbReference>
<dbReference type="Pfam" id="PF00534">
    <property type="entry name" value="Glycos_transf_1"/>
    <property type="match status" value="1"/>
</dbReference>
<evidence type="ECO:0000313" key="3">
    <source>
        <dbReference type="EMBL" id="TCE38799.1"/>
    </source>
</evidence>
<accession>A0A4R0T2A3</accession>
<dbReference type="EMBL" id="SHQU01000043">
    <property type="protein sequence ID" value="TCE38799.1"/>
    <property type="molecule type" value="Genomic_DNA"/>
</dbReference>
<keyword evidence="1 4" id="KW-0808">Transferase</keyword>
<feature type="domain" description="Glycosyl transferase family 1" evidence="2">
    <location>
        <begin position="385"/>
        <end position="494"/>
    </location>
</feature>
<dbReference type="EMBL" id="SHRR01000034">
    <property type="protein sequence ID" value="TCE83420.1"/>
    <property type="molecule type" value="Genomic_DNA"/>
</dbReference>
<organism evidence="4 5">
    <name type="scientific">Bifidobacterium longum subsp. longum</name>
    <dbReference type="NCBI Taxonomy" id="1679"/>
    <lineage>
        <taxon>Bacteria</taxon>
        <taxon>Bacillati</taxon>
        <taxon>Actinomycetota</taxon>
        <taxon>Actinomycetes</taxon>
        <taxon>Bifidobacteriales</taxon>
        <taxon>Bifidobacteriaceae</taxon>
        <taxon>Bifidobacterium</taxon>
    </lineage>
</organism>
<sequence length="560" mass="64042">MQQFFQTEHTTEGLFEKLSERLSRLVTAAVNYHSLIQPGRTLHYKVYMGEAWQYPRLTDISTLNGVCTDGATLLGEFDAISTVNPQSKFSPHYFAGDEQLLDQNVRYLLLTPDNATDEDVREHAPNQSRASRLYNRLEYEMPVTFDCVREALRAERERKSRRSIAEYQPNTVEVANAGETHHPWVEIQPGGRVPNAPKAVIVAMHWLQAGGAERWGMETIALAKEAGFIPIVLTDCDSHQPWITDPACDDALVLPLTQPLQERVGDPTILRALFEQFDIRGILIHHCQWMYDRAWWVKQYFPKTFIVDSLHIVEYVHNGGYPYESVARDHWIDLHHVISPQLEHWLEDVHKIAPSKVVDAPLIGLTSDSAGMHYSERRNSECMNVAFVGRMARQKRPEAFILVARALEQGNPGKFHFIMHGNGDMDAFTERLIERYRLQDVIERRPMSMPVADTYRDADVLLVASVNEGITLTTIEAITAGIPTLSANVGSQETLIPPQGLLRRMTSSFVHDAKCSLLHLYDNESDRYKLWEVEKQRLEAFSHKETADSLFRRLLNEWSK</sequence>
<comment type="caution">
    <text evidence="4">The sequence shown here is derived from an EMBL/GenBank/DDBJ whole genome shotgun (WGS) entry which is preliminary data.</text>
</comment>
<evidence type="ECO:0000256" key="1">
    <source>
        <dbReference type="ARBA" id="ARBA00022679"/>
    </source>
</evidence>